<accession>X0VCP1</accession>
<proteinExistence type="predicted"/>
<keyword evidence="1" id="KW-0175">Coiled coil</keyword>
<feature type="non-terminal residue" evidence="2">
    <location>
        <position position="1"/>
    </location>
</feature>
<evidence type="ECO:0000313" key="2">
    <source>
        <dbReference type="EMBL" id="GAG10263.1"/>
    </source>
</evidence>
<name>X0VCP1_9ZZZZ</name>
<sequence length="196" mass="22574">DIKKLEEKIEIQNNELTELKTKSDDLEKKMDVLKSSKNDLLAKSSELQKSLEQISDDLKGPKLELEDLQSKLKIVNDKIVTKETDNNLLDQKKIDNENRERHLRTEYTEDKMKDLDLKLVHLKRNNYFTSFLIENSEEEISEVDILATIIAQGSCNLNELKKLLSVPPIMAVRTIKQLAVKGIINLDEDTNIITMP</sequence>
<dbReference type="EMBL" id="BARS01029933">
    <property type="protein sequence ID" value="GAG10263.1"/>
    <property type="molecule type" value="Genomic_DNA"/>
</dbReference>
<evidence type="ECO:0000256" key="1">
    <source>
        <dbReference type="SAM" id="Coils"/>
    </source>
</evidence>
<gene>
    <name evidence="2" type="ORF">S01H1_46732</name>
</gene>
<comment type="caution">
    <text evidence="2">The sequence shown here is derived from an EMBL/GenBank/DDBJ whole genome shotgun (WGS) entry which is preliminary data.</text>
</comment>
<protein>
    <submittedName>
        <fullName evidence="2">Uncharacterized protein</fullName>
    </submittedName>
</protein>
<feature type="coiled-coil region" evidence="1">
    <location>
        <begin position="2"/>
        <end position="85"/>
    </location>
</feature>
<organism evidence="2">
    <name type="scientific">marine sediment metagenome</name>
    <dbReference type="NCBI Taxonomy" id="412755"/>
    <lineage>
        <taxon>unclassified sequences</taxon>
        <taxon>metagenomes</taxon>
        <taxon>ecological metagenomes</taxon>
    </lineage>
</organism>
<dbReference type="AlphaFoldDB" id="X0VCP1"/>
<dbReference type="SUPFAM" id="SSF57997">
    <property type="entry name" value="Tropomyosin"/>
    <property type="match status" value="1"/>
</dbReference>
<reference evidence="2" key="1">
    <citation type="journal article" date="2014" name="Front. Microbiol.">
        <title>High frequency of phylogenetically diverse reductive dehalogenase-homologous genes in deep subseafloor sedimentary metagenomes.</title>
        <authorList>
            <person name="Kawai M."/>
            <person name="Futagami T."/>
            <person name="Toyoda A."/>
            <person name="Takaki Y."/>
            <person name="Nishi S."/>
            <person name="Hori S."/>
            <person name="Arai W."/>
            <person name="Tsubouchi T."/>
            <person name="Morono Y."/>
            <person name="Uchiyama I."/>
            <person name="Ito T."/>
            <person name="Fujiyama A."/>
            <person name="Inagaki F."/>
            <person name="Takami H."/>
        </authorList>
    </citation>
    <scope>NUCLEOTIDE SEQUENCE</scope>
    <source>
        <strain evidence="2">Expedition CK06-06</strain>
    </source>
</reference>